<comment type="subcellular location">
    <subcellularLocation>
        <location evidence="1">Nucleus</location>
    </subcellularLocation>
</comment>
<evidence type="ECO:0000256" key="10">
    <source>
        <dbReference type="SAM" id="MobiDB-lite"/>
    </source>
</evidence>
<dbReference type="PROSITE" id="PS50102">
    <property type="entry name" value="RRM"/>
    <property type="match status" value="1"/>
</dbReference>
<feature type="compositionally biased region" description="Basic and acidic residues" evidence="10">
    <location>
        <begin position="213"/>
        <end position="239"/>
    </location>
</feature>
<dbReference type="SUPFAM" id="SSF54928">
    <property type="entry name" value="RNA-binding domain, RBD"/>
    <property type="match status" value="1"/>
</dbReference>
<dbReference type="InterPro" id="IPR034870">
    <property type="entry name" value="TET_fam"/>
</dbReference>
<evidence type="ECO:0000259" key="12">
    <source>
        <dbReference type="PROSITE" id="PS50199"/>
    </source>
</evidence>
<gene>
    <name evidence="13" type="ORF">PBRA_003930</name>
</gene>
<dbReference type="AlphaFoldDB" id="A0A0G4IJ19"/>
<reference evidence="13 14" key="1">
    <citation type="submission" date="2015-02" db="EMBL/GenBank/DDBJ databases">
        <authorList>
            <person name="Chooi Y.-H."/>
        </authorList>
    </citation>
    <scope>NUCLEOTIDE SEQUENCE [LARGE SCALE GENOMIC DNA]</scope>
    <source>
        <strain evidence="13">E3</strain>
    </source>
</reference>
<dbReference type="Pfam" id="PF00641">
    <property type="entry name" value="Zn_ribbon_RanBP"/>
    <property type="match status" value="2"/>
</dbReference>
<proteinExistence type="inferred from homology"/>
<sequence>MASSLLRPESNNPTIYITGLVPTVTADDLAEKFGQIGRIKTDKKTGDYKIVIYSDKATNEPKGDGTVTFEDPSAASAAVSWFNNTEFMGKTLKVELAEEKTYTPAPRSAPPPPSGRDQPRSGATGAPGEWDCPSCGNMNFAKRNECFRCHASRPAQRPGPASPSVQRQGGDDWTCIGCGNLNWARRNECNRCSAQKPTGTVERRTGRGGGYNDRQDSEPSDRDRQRGSYQRDRENDRGGRGGSDYGRSDYGRDRDDRGGSRGGYRRDRSRSPRR</sequence>
<evidence type="ECO:0000313" key="13">
    <source>
        <dbReference type="EMBL" id="CEO95164.1"/>
    </source>
</evidence>
<dbReference type="Gene3D" id="4.10.1060.10">
    <property type="entry name" value="Zinc finger, RanBP2-type"/>
    <property type="match status" value="2"/>
</dbReference>
<feature type="domain" description="RanBP2-type" evidence="12">
    <location>
        <begin position="167"/>
        <end position="198"/>
    </location>
</feature>
<dbReference type="EMBL" id="CDSF01000013">
    <property type="protein sequence ID" value="CEO95164.1"/>
    <property type="molecule type" value="Genomic_DNA"/>
</dbReference>
<evidence type="ECO:0000256" key="8">
    <source>
        <dbReference type="PROSITE-ProRule" id="PRU00176"/>
    </source>
</evidence>
<dbReference type="SMART" id="SM00360">
    <property type="entry name" value="RRM"/>
    <property type="match status" value="1"/>
</dbReference>
<dbReference type="STRING" id="37360.A0A0G4IJ19"/>
<keyword evidence="14" id="KW-1185">Reference proteome</keyword>
<feature type="domain" description="RRM" evidence="11">
    <location>
        <begin position="13"/>
        <end position="99"/>
    </location>
</feature>
<evidence type="ECO:0000313" key="14">
    <source>
        <dbReference type="Proteomes" id="UP000039324"/>
    </source>
</evidence>
<feature type="region of interest" description="Disordered" evidence="10">
    <location>
        <begin position="194"/>
        <end position="274"/>
    </location>
</feature>
<dbReference type="InterPro" id="IPR012677">
    <property type="entry name" value="Nucleotide-bd_a/b_plait_sf"/>
</dbReference>
<keyword evidence="5" id="KW-0862">Zinc</keyword>
<dbReference type="GO" id="GO:0006355">
    <property type="term" value="P:regulation of DNA-templated transcription"/>
    <property type="evidence" value="ECO:0007669"/>
    <property type="project" value="InterPro"/>
</dbReference>
<protein>
    <submittedName>
        <fullName evidence="13">Uncharacterized protein</fullName>
    </submittedName>
</protein>
<name>A0A0G4IJ19_PLABS</name>
<dbReference type="OrthoDB" id="639027at2759"/>
<evidence type="ECO:0000256" key="4">
    <source>
        <dbReference type="ARBA" id="ARBA00022771"/>
    </source>
</evidence>
<dbReference type="CDD" id="cd12534">
    <property type="entry name" value="RRM_SARFH"/>
    <property type="match status" value="1"/>
</dbReference>
<organism evidence="13 14">
    <name type="scientific">Plasmodiophora brassicae</name>
    <name type="common">Clubroot disease agent</name>
    <dbReference type="NCBI Taxonomy" id="37360"/>
    <lineage>
        <taxon>Eukaryota</taxon>
        <taxon>Sar</taxon>
        <taxon>Rhizaria</taxon>
        <taxon>Endomyxa</taxon>
        <taxon>Phytomyxea</taxon>
        <taxon>Plasmodiophorida</taxon>
        <taxon>Plasmodiophoridae</taxon>
        <taxon>Plasmodiophora</taxon>
    </lineage>
</organism>
<keyword evidence="4 9" id="KW-0863">Zinc-finger</keyword>
<evidence type="ECO:0000256" key="2">
    <source>
        <dbReference type="ARBA" id="ARBA00008448"/>
    </source>
</evidence>
<dbReference type="Proteomes" id="UP000039324">
    <property type="component" value="Unassembled WGS sequence"/>
</dbReference>
<comment type="similarity">
    <text evidence="2">Belongs to the RRM TET family.</text>
</comment>
<dbReference type="SMART" id="SM00547">
    <property type="entry name" value="ZnF_RBZ"/>
    <property type="match status" value="2"/>
</dbReference>
<evidence type="ECO:0000256" key="9">
    <source>
        <dbReference type="PROSITE-ProRule" id="PRU00322"/>
    </source>
</evidence>
<evidence type="ECO:0000256" key="3">
    <source>
        <dbReference type="ARBA" id="ARBA00022723"/>
    </source>
</evidence>
<dbReference type="InterPro" id="IPR036443">
    <property type="entry name" value="Znf_RanBP2_sf"/>
</dbReference>
<evidence type="ECO:0000256" key="1">
    <source>
        <dbReference type="ARBA" id="ARBA00004123"/>
    </source>
</evidence>
<dbReference type="GO" id="GO:0008270">
    <property type="term" value="F:zinc ion binding"/>
    <property type="evidence" value="ECO:0007669"/>
    <property type="project" value="UniProtKB-KW"/>
</dbReference>
<dbReference type="InterPro" id="IPR001876">
    <property type="entry name" value="Znf_RanBP2"/>
</dbReference>
<keyword evidence="7" id="KW-0539">Nucleus</keyword>
<dbReference type="OMA" id="ARSAINW"/>
<dbReference type="Gene3D" id="3.30.70.330">
    <property type="match status" value="1"/>
</dbReference>
<dbReference type="SUPFAM" id="SSF90209">
    <property type="entry name" value="Ran binding protein zinc finger-like"/>
    <property type="match status" value="2"/>
</dbReference>
<dbReference type="GO" id="GO:0003723">
    <property type="term" value="F:RNA binding"/>
    <property type="evidence" value="ECO:0007669"/>
    <property type="project" value="UniProtKB-UniRule"/>
</dbReference>
<keyword evidence="3" id="KW-0479">Metal-binding</keyword>
<dbReference type="GO" id="GO:0005634">
    <property type="term" value="C:nucleus"/>
    <property type="evidence" value="ECO:0007669"/>
    <property type="project" value="UniProtKB-SubCell"/>
</dbReference>
<keyword evidence="6 8" id="KW-0694">RNA-binding</keyword>
<evidence type="ECO:0000256" key="6">
    <source>
        <dbReference type="ARBA" id="ARBA00022884"/>
    </source>
</evidence>
<dbReference type="InterPro" id="IPR000504">
    <property type="entry name" value="RRM_dom"/>
</dbReference>
<evidence type="ECO:0000259" key="11">
    <source>
        <dbReference type="PROSITE" id="PS50102"/>
    </source>
</evidence>
<evidence type="ECO:0000256" key="7">
    <source>
        <dbReference type="ARBA" id="ARBA00023242"/>
    </source>
</evidence>
<dbReference type="Pfam" id="PF00076">
    <property type="entry name" value="RRM_1"/>
    <property type="match status" value="1"/>
</dbReference>
<feature type="domain" description="RanBP2-type" evidence="12">
    <location>
        <begin position="126"/>
        <end position="155"/>
    </location>
</feature>
<feature type="region of interest" description="Disordered" evidence="10">
    <location>
        <begin position="152"/>
        <end position="171"/>
    </location>
</feature>
<dbReference type="PANTHER" id="PTHR23238">
    <property type="entry name" value="RNA BINDING PROTEIN"/>
    <property type="match status" value="1"/>
</dbReference>
<feature type="region of interest" description="Disordered" evidence="10">
    <location>
        <begin position="101"/>
        <end position="126"/>
    </location>
</feature>
<dbReference type="PROSITE" id="PS50199">
    <property type="entry name" value="ZF_RANBP2_2"/>
    <property type="match status" value="2"/>
</dbReference>
<dbReference type="PROSITE" id="PS01358">
    <property type="entry name" value="ZF_RANBP2_1"/>
    <property type="match status" value="2"/>
</dbReference>
<evidence type="ECO:0000256" key="5">
    <source>
        <dbReference type="ARBA" id="ARBA00022833"/>
    </source>
</evidence>
<feature type="compositionally biased region" description="Basic and acidic residues" evidence="10">
    <location>
        <begin position="246"/>
        <end position="274"/>
    </location>
</feature>
<dbReference type="InterPro" id="IPR035979">
    <property type="entry name" value="RBD_domain_sf"/>
</dbReference>
<accession>A0A0G4IJ19</accession>